<name>A0A1Z4M208_9CYAN</name>
<organism evidence="13 14">
    <name type="scientific">Calothrix parasitica NIES-267</name>
    <dbReference type="NCBI Taxonomy" id="1973488"/>
    <lineage>
        <taxon>Bacteria</taxon>
        <taxon>Bacillati</taxon>
        <taxon>Cyanobacteriota</taxon>
        <taxon>Cyanophyceae</taxon>
        <taxon>Nostocales</taxon>
        <taxon>Calotrichaceae</taxon>
        <taxon>Calothrix</taxon>
    </lineage>
</organism>
<dbReference type="InterPro" id="IPR039155">
    <property type="entry name" value="MLEC"/>
</dbReference>
<dbReference type="Gene3D" id="2.60.40.10">
    <property type="entry name" value="Immunoglobulins"/>
    <property type="match status" value="1"/>
</dbReference>
<proteinExistence type="inferred from homology"/>
<comment type="subcellular location">
    <subcellularLocation>
        <location evidence="1">Endoplasmic reticulum membrane</location>
        <topology evidence="1">Single-pass type I membrane protein</topology>
    </subcellularLocation>
</comment>
<evidence type="ECO:0000256" key="6">
    <source>
        <dbReference type="ARBA" id="ARBA00022989"/>
    </source>
</evidence>
<keyword evidence="3" id="KW-0812">Transmembrane</keyword>
<dbReference type="Proteomes" id="UP000218418">
    <property type="component" value="Chromosome"/>
</dbReference>
<keyword evidence="5" id="KW-0256">Endoplasmic reticulum</keyword>
<dbReference type="InterPro" id="IPR008979">
    <property type="entry name" value="Galactose-bd-like_sf"/>
</dbReference>
<dbReference type="GO" id="GO:0030246">
    <property type="term" value="F:carbohydrate binding"/>
    <property type="evidence" value="ECO:0007669"/>
    <property type="project" value="InterPro"/>
</dbReference>
<evidence type="ECO:0008006" key="15">
    <source>
        <dbReference type="Google" id="ProtNLM"/>
    </source>
</evidence>
<keyword evidence="8" id="KW-0325">Glycoprotein</keyword>
<dbReference type="PANTHER" id="PTHR13460">
    <property type="match status" value="1"/>
</dbReference>
<dbReference type="InterPro" id="IPR012938">
    <property type="entry name" value="Glc/Sorbosone_DH"/>
</dbReference>
<evidence type="ECO:0000259" key="11">
    <source>
        <dbReference type="Pfam" id="PF07995"/>
    </source>
</evidence>
<feature type="domain" description="IPT/TIG" evidence="10">
    <location>
        <begin position="1313"/>
        <end position="1385"/>
    </location>
</feature>
<evidence type="ECO:0000256" key="5">
    <source>
        <dbReference type="ARBA" id="ARBA00022824"/>
    </source>
</evidence>
<keyword evidence="6" id="KW-1133">Transmembrane helix</keyword>
<keyword evidence="4" id="KW-0732">Signal</keyword>
<evidence type="ECO:0000256" key="3">
    <source>
        <dbReference type="ARBA" id="ARBA00022692"/>
    </source>
</evidence>
<keyword evidence="14" id="KW-1185">Reference proteome</keyword>
<feature type="domain" description="Malectin" evidence="12">
    <location>
        <begin position="635"/>
        <end position="780"/>
    </location>
</feature>
<evidence type="ECO:0000256" key="8">
    <source>
        <dbReference type="ARBA" id="ARBA00023180"/>
    </source>
</evidence>
<dbReference type="Pfam" id="PF11721">
    <property type="entry name" value="Malectin"/>
    <property type="match status" value="3"/>
</dbReference>
<evidence type="ECO:0000256" key="1">
    <source>
        <dbReference type="ARBA" id="ARBA00004115"/>
    </source>
</evidence>
<dbReference type="EMBL" id="AP018227">
    <property type="protein sequence ID" value="BAY87500.1"/>
    <property type="molecule type" value="Genomic_DNA"/>
</dbReference>
<dbReference type="PANTHER" id="PTHR13460:SF0">
    <property type="entry name" value="MALECTIN"/>
    <property type="match status" value="1"/>
</dbReference>
<dbReference type="SUPFAM" id="SSF81296">
    <property type="entry name" value="E set domains"/>
    <property type="match status" value="1"/>
</dbReference>
<evidence type="ECO:0000259" key="12">
    <source>
        <dbReference type="Pfam" id="PF11721"/>
    </source>
</evidence>
<evidence type="ECO:0000256" key="2">
    <source>
        <dbReference type="ARBA" id="ARBA00009141"/>
    </source>
</evidence>
<dbReference type="InterPro" id="IPR011042">
    <property type="entry name" value="6-blade_b-propeller_TolB-like"/>
</dbReference>
<evidence type="ECO:0000259" key="10">
    <source>
        <dbReference type="Pfam" id="PF01833"/>
    </source>
</evidence>
<accession>A0A1Z4M208</accession>
<dbReference type="Gene3D" id="2.120.10.30">
    <property type="entry name" value="TolB, C-terminal domain"/>
    <property type="match status" value="1"/>
</dbReference>
<feature type="domain" description="Malectin" evidence="12">
    <location>
        <begin position="478"/>
        <end position="615"/>
    </location>
</feature>
<evidence type="ECO:0000256" key="9">
    <source>
        <dbReference type="ARBA" id="ARBA00023277"/>
    </source>
</evidence>
<dbReference type="Pfam" id="PF07995">
    <property type="entry name" value="GSDH"/>
    <property type="match status" value="1"/>
</dbReference>
<feature type="domain" description="Glucose/Sorbosone dehydrogenase" evidence="11">
    <location>
        <begin position="1123"/>
        <end position="1287"/>
    </location>
</feature>
<feature type="domain" description="Malectin" evidence="12">
    <location>
        <begin position="319"/>
        <end position="447"/>
    </location>
</feature>
<dbReference type="InterPro" id="IPR013783">
    <property type="entry name" value="Ig-like_fold"/>
</dbReference>
<comment type="similarity">
    <text evidence="2">Belongs to the malectin family.</text>
</comment>
<gene>
    <name evidence="13" type="ORF">NIES267_70220</name>
</gene>
<dbReference type="Gene3D" id="2.60.120.430">
    <property type="entry name" value="Galactose-binding lectin"/>
    <property type="match status" value="3"/>
</dbReference>
<dbReference type="InterPro" id="IPR002909">
    <property type="entry name" value="IPT_dom"/>
</dbReference>
<dbReference type="InterPro" id="IPR011041">
    <property type="entry name" value="Quinoprot_gluc/sorb_DH_b-prop"/>
</dbReference>
<sequence length="1402" mass="150511">MADNNSNTAKASFIINPNGSNINNSTYLSSSFVITNNSTNGEKIEKVTIDLSTSIFPDLVFDPDGVAGDPVGKGFTPDKLGETGLIKGNFIKLHDDGYDALEIYFNDFDPGETFTFSADVDPTSVRGLPQPGPKDSGSVSGLELIGSEVTVNFDNNATYTGQTYRIPGSLDGSEAVVKSNLPPKLVVEVLGLSPLPAVVSELNQTVRISGTPGQEVALLAVEGGLFLDDYSGFDIDPFEANSAITVDEKSATIGSEGYVDIPITLSDSLPDSKNNGGINHLVAVAKDSEGNTGLLSDVKMIDVESNSTPNPDANPTSNIIRINAGGDAYTDVNGNLWSADQYFTGGETYSKNFDITNTQDDKLYQTERFAENLSYVIPVSNGDYKVNIKFAEIYWGDPGKRSFDLSAEGQLVIDDLDIFAETGGKYLALDKSFDVTVSDGNLNLDFLTNLDNAKLAAIEIIGEDITNPDPEPNPTSNIIRINAGGDAYTDVNGNLWSADQYSTGGKTYSKNLDITNTQDDKLYQTERFAENLSYVIPVSNSDYKVNIKFAEIYWGDSGKRSFDLSAEGQLVIDDLDIFAEVGGKNLALDKSFDVTVSDGNLNLDFLTNIDNAKVAAIEIIGEDVVNPNPNPSPKTIRINAGGDDYTDTAGNLWSKDEYFDGGKKFSTDSEIFKTEEDKLYQTERFAQNLGYDIPVSNGNYRVNLHFAEIYFNDFNERIFDVSVEGEKAIDDLDIFAKSKNAFFPGKDSAYIYSVDNINVSDGVLNLDFDASVDNGKISAIEIVSLTGPQVIFKQTDGNTSVAEGEATGDNYSIVLNTQPTSNVTVNLNPDSKISTNNNSVTFTPNNWNIPQSITVNAIDNNLADGNQTVNISHSVSSSDSDYDSLSLPNITVFVGDNDSVVIDFDKKTVASMFMPTAAAWGPDHRLYVGSYSGEIKAFTFDDNYNVIDTQTITTIEGESNPNILGIAFNPYDTSDSPTIYVSHNQLYANGGSSFPETELSPYSGQISTLEGPDFSTITPLITGLPVSNHDHGVNSMTFDNEGNLYIAVGGNTNAGIPASKIGGIDESPFAAAILKAEITKPDFNGEIKYELPADFVPPQGLTFDPAESQVFGDVAKVVGGVDVFVYASGTRNPYDLVWTTDNLLYATDNGPNGGFGDVSTSATTQKPVQNAPDELNLIVEGAYYGHPNRNRGQEDSRQNVYYSDQDPSIPGVHNAPLTTFPASTNGIDEYRANTFAGQMRGNLITQKWNGESFNISLSPDGTQVTNKETLDPNSKALDLLTGPGGAIVGINFSESKIDVSTPNDVSVNGATAYDIFPWRAPSTGGNLFIIGGEEFGDLSNTNVTIGGETAQLTSVSDNQIMGILPSFDNVSGDLLDISVTSDGETSLLTDAFLPLTGSANFV</sequence>
<dbReference type="OrthoDB" id="414973at2"/>
<keyword evidence="7" id="KW-0472">Membrane</keyword>
<dbReference type="InterPro" id="IPR014756">
    <property type="entry name" value="Ig_E-set"/>
</dbReference>
<evidence type="ECO:0000313" key="13">
    <source>
        <dbReference type="EMBL" id="BAY87500.1"/>
    </source>
</evidence>
<evidence type="ECO:0000256" key="7">
    <source>
        <dbReference type="ARBA" id="ARBA00023136"/>
    </source>
</evidence>
<reference evidence="13 14" key="1">
    <citation type="submission" date="2017-06" db="EMBL/GenBank/DDBJ databases">
        <title>Genome sequencing of cyanobaciteial culture collection at National Institute for Environmental Studies (NIES).</title>
        <authorList>
            <person name="Hirose Y."/>
            <person name="Shimura Y."/>
            <person name="Fujisawa T."/>
            <person name="Nakamura Y."/>
            <person name="Kawachi M."/>
        </authorList>
    </citation>
    <scope>NUCLEOTIDE SEQUENCE [LARGE SCALE GENOMIC DNA]</scope>
    <source>
        <strain evidence="13 14">NIES-267</strain>
    </source>
</reference>
<dbReference type="Pfam" id="PF01833">
    <property type="entry name" value="TIG"/>
    <property type="match status" value="1"/>
</dbReference>
<evidence type="ECO:0000256" key="4">
    <source>
        <dbReference type="ARBA" id="ARBA00022729"/>
    </source>
</evidence>
<keyword evidence="9" id="KW-0119">Carbohydrate metabolism</keyword>
<dbReference type="SUPFAM" id="SSF50952">
    <property type="entry name" value="Soluble quinoprotein glucose dehydrogenase"/>
    <property type="match status" value="1"/>
</dbReference>
<dbReference type="SUPFAM" id="SSF49785">
    <property type="entry name" value="Galactose-binding domain-like"/>
    <property type="match status" value="3"/>
</dbReference>
<dbReference type="InterPro" id="IPR021720">
    <property type="entry name" value="Malectin_dom"/>
</dbReference>
<evidence type="ECO:0000313" key="14">
    <source>
        <dbReference type="Proteomes" id="UP000218418"/>
    </source>
</evidence>
<protein>
    <recommendedName>
        <fullName evidence="15">Malectin domain-containing protein</fullName>
    </recommendedName>
</protein>
<dbReference type="GO" id="GO:0016020">
    <property type="term" value="C:membrane"/>
    <property type="evidence" value="ECO:0007669"/>
    <property type="project" value="TreeGrafter"/>
</dbReference>